<dbReference type="EMBL" id="AORZ01000096">
    <property type="protein sequence ID" value="EME97922.1"/>
    <property type="molecule type" value="Genomic_DNA"/>
</dbReference>
<dbReference type="Pfam" id="PF03995">
    <property type="entry name" value="Inhibitor_I36"/>
    <property type="match status" value="1"/>
</dbReference>
<sequence length="127" mass="13383">MRMTRKFAVLAGGVALTGGLLAGTAGVAGAASTAAQAASDCPAGYFCVWSGQNYTGHRQQVAGNNADLTKYSVFQGFKSWYNHGTSCDYQWYGAKNYHGDSAVLARGTKGTGGTVWNQGSNKWVNCR</sequence>
<dbReference type="RefSeq" id="WP_004950714.1">
    <property type="nucleotide sequence ID" value="NZ_AORZ01000096.1"/>
</dbReference>
<name>M3AWH6_STRM1</name>
<evidence type="ECO:0008006" key="3">
    <source>
        <dbReference type="Google" id="ProtNLM"/>
    </source>
</evidence>
<dbReference type="Proteomes" id="UP000011740">
    <property type="component" value="Unassembled WGS sequence"/>
</dbReference>
<reference evidence="1 2" key="1">
    <citation type="journal article" date="2013" name="Genome Announc.">
        <title>Whole-Genome Shotgun Assembly and Analysis of the Genome of Streptomyces mobaraensis DSM 40847, a Strain for Industrial Production of Microbial Transglutaminase.</title>
        <authorList>
            <person name="Yang H."/>
            <person name="He T."/>
            <person name="Wu W."/>
            <person name="Zhu W."/>
            <person name="Lu B."/>
            <person name="Sun W."/>
        </authorList>
    </citation>
    <scope>NUCLEOTIDE SEQUENCE [LARGE SCALE GENOMIC DNA]</scope>
    <source>
        <strain evidence="1 2">DSM 40847</strain>
    </source>
</reference>
<evidence type="ECO:0000313" key="1">
    <source>
        <dbReference type="EMBL" id="EME97922.1"/>
    </source>
</evidence>
<dbReference type="STRING" id="1223523.H340_24100"/>
<evidence type="ECO:0000313" key="2">
    <source>
        <dbReference type="Proteomes" id="UP000011740"/>
    </source>
</evidence>
<organism evidence="1 2">
    <name type="scientific">Streptomyces mobaraensis (strain ATCC 29032 / DSM 40847 / JCM 4168 / NBRC 13819 / NCIMB 11159 / IPCR 16-22)</name>
    <dbReference type="NCBI Taxonomy" id="1223523"/>
    <lineage>
        <taxon>Bacteria</taxon>
        <taxon>Bacillati</taxon>
        <taxon>Actinomycetota</taxon>
        <taxon>Actinomycetes</taxon>
        <taxon>Kitasatosporales</taxon>
        <taxon>Streptomycetaceae</taxon>
        <taxon>Streptomyces</taxon>
    </lineage>
</organism>
<dbReference type="PATRIC" id="fig|1223523.3.peg.4895"/>
<dbReference type="AlphaFoldDB" id="M3AWH6"/>
<proteinExistence type="predicted"/>
<gene>
    <name evidence="1" type="ORF">H340_24100</name>
</gene>
<protein>
    <recommendedName>
        <fullName evidence="3">Peptidase inhibitor</fullName>
    </recommendedName>
</protein>
<accession>M3AWH6</accession>
<dbReference type="eggNOG" id="ENOG503060I">
    <property type="taxonomic scope" value="Bacteria"/>
</dbReference>
<comment type="caution">
    <text evidence="1">The sequence shown here is derived from an EMBL/GenBank/DDBJ whole genome shotgun (WGS) entry which is preliminary data.</text>
</comment>